<dbReference type="InParanoid" id="Q4MZ39"/>
<sequence>MRGFGRVVRVFNSRKILRLTRELKKILHTNKHLLNQSKNTLDEKLIYCGINNINIITNGLGTKKSIYSPNSLNVLSFYLSISGIVYHIKARIKLNEKPCESKTFYTPSKSSLILLSALSDKSVQKIVYENGIDVIFNFFKYFGVDLQNVYDIKHLLLLYSAIEEQHSTHDYSQLIRANLHQNKGTQTLNSDDSNDSLKGLKDDFIHIGDPNGVEEDLRVIQKIPSILVPFGRIHDLRAYLGSKYGITNETFTLRMETSYGEIKSNPRIYSPVYENLNSGTLNPKILKEKLLSSLLNGNIQLRLLTKSADFSGIILYHFEGNIILNINSFYVNEGVIFPLYGLVTEDNIKYFSDKKIGDTVHCSHIDLENLSVKFTNERACIELKRYNQESLVYSLKSKKYVQFNQIHF</sequence>
<dbReference type="AlphaFoldDB" id="Q4MZ39"/>
<protein>
    <submittedName>
        <fullName evidence="1">Uncharacterized protein</fullName>
    </submittedName>
</protein>
<dbReference type="OMA" id="VYHIKAR"/>
<keyword evidence="2" id="KW-1185">Reference proteome</keyword>
<reference evidence="1 2" key="1">
    <citation type="journal article" date="2005" name="Science">
        <title>Genome sequence of Theileria parva, a bovine pathogen that transforms lymphocytes.</title>
        <authorList>
            <person name="Gardner M.J."/>
            <person name="Bishop R."/>
            <person name="Shah T."/>
            <person name="de Villiers E.P."/>
            <person name="Carlton J.M."/>
            <person name="Hall N."/>
            <person name="Ren Q."/>
            <person name="Paulsen I.T."/>
            <person name="Pain A."/>
            <person name="Berriman M."/>
            <person name="Wilson R.J.M."/>
            <person name="Sato S."/>
            <person name="Ralph S.A."/>
            <person name="Mann D.J."/>
            <person name="Xiong Z."/>
            <person name="Shallom S.J."/>
            <person name="Weidman J."/>
            <person name="Jiang L."/>
            <person name="Lynn J."/>
            <person name="Weaver B."/>
            <person name="Shoaibi A."/>
            <person name="Domingo A.R."/>
            <person name="Wasawo D."/>
            <person name="Crabtree J."/>
            <person name="Wortman J.R."/>
            <person name="Haas B."/>
            <person name="Angiuoli S.V."/>
            <person name="Creasy T.H."/>
            <person name="Lu C."/>
            <person name="Suh B."/>
            <person name="Silva J.C."/>
            <person name="Utterback T.R."/>
            <person name="Feldblyum T.V."/>
            <person name="Pertea M."/>
            <person name="Allen J."/>
            <person name="Nierman W.C."/>
            <person name="Taracha E.L.N."/>
            <person name="Salzberg S.L."/>
            <person name="White O.R."/>
            <person name="Fitzhugh H.A."/>
            <person name="Morzaria S."/>
            <person name="Venter J.C."/>
            <person name="Fraser C.M."/>
            <person name="Nene V."/>
        </authorList>
    </citation>
    <scope>NUCLEOTIDE SEQUENCE [LARGE SCALE GENOMIC DNA]</scope>
    <source>
        <strain evidence="1 2">Muguga</strain>
    </source>
</reference>
<evidence type="ECO:0000313" key="2">
    <source>
        <dbReference type="Proteomes" id="UP000001949"/>
    </source>
</evidence>
<dbReference type="EMBL" id="AAGK01000006">
    <property type="protein sequence ID" value="EAN30493.1"/>
    <property type="molecule type" value="Genomic_DNA"/>
</dbReference>
<dbReference type="RefSeq" id="XP_762776.1">
    <property type="nucleotide sequence ID" value="XM_757683.1"/>
</dbReference>
<dbReference type="KEGG" id="tpv:TP03_0652"/>
<accession>Q4MZ39</accession>
<comment type="caution">
    <text evidence="1">The sequence shown here is derived from an EMBL/GenBank/DDBJ whole genome shotgun (WGS) entry which is preliminary data.</text>
</comment>
<gene>
    <name evidence="1" type="ordered locus">TP03_0652</name>
</gene>
<evidence type="ECO:0000313" key="1">
    <source>
        <dbReference type="EMBL" id="EAN30493.1"/>
    </source>
</evidence>
<dbReference type="eggNOG" id="ENOG502QXJV">
    <property type="taxonomic scope" value="Eukaryota"/>
</dbReference>
<name>Q4MZ39_THEPA</name>
<dbReference type="GeneID" id="3499552"/>
<dbReference type="Proteomes" id="UP000001949">
    <property type="component" value="Unassembled WGS sequence"/>
</dbReference>
<organism evidence="1 2">
    <name type="scientific">Theileria parva</name>
    <name type="common">East coast fever infection agent</name>
    <dbReference type="NCBI Taxonomy" id="5875"/>
    <lineage>
        <taxon>Eukaryota</taxon>
        <taxon>Sar</taxon>
        <taxon>Alveolata</taxon>
        <taxon>Apicomplexa</taxon>
        <taxon>Aconoidasida</taxon>
        <taxon>Piroplasmida</taxon>
        <taxon>Theileriidae</taxon>
        <taxon>Theileria</taxon>
    </lineage>
</organism>
<dbReference type="VEuPathDB" id="PiroplasmaDB:TpMuguga_03g00652"/>
<proteinExistence type="predicted"/>